<feature type="active site" evidence="5">
    <location>
        <position position="83"/>
    </location>
</feature>
<evidence type="ECO:0000313" key="8">
    <source>
        <dbReference type="Proteomes" id="UP001304461"/>
    </source>
</evidence>
<dbReference type="HAMAP" id="MF_01401">
    <property type="entry name" value="MsrA"/>
    <property type="match status" value="1"/>
</dbReference>
<comment type="function">
    <text evidence="5">Has an important function as a repair enzyme for proteins that have been inactivated by oxidation. Catalyzes the reversible oxidation-reduction of methionine sulfoxide in proteins to methionine.</text>
</comment>
<comment type="similarity">
    <text evidence="1 5">Belongs to the MsrA Met sulfoxide reductase family.</text>
</comment>
<comment type="caution">
    <text evidence="7">The sequence shown here is derived from an EMBL/GenBank/DDBJ whole genome shotgun (WGS) entry which is preliminary data.</text>
</comment>
<dbReference type="RefSeq" id="WP_323306102.1">
    <property type="nucleotide sequence ID" value="NZ_JAYGHX010000008.1"/>
</dbReference>
<dbReference type="PANTHER" id="PTHR43774:SF1">
    <property type="entry name" value="PEPTIDE METHIONINE SULFOXIDE REDUCTASE MSRA 2"/>
    <property type="match status" value="1"/>
</dbReference>
<reference evidence="7 8" key="1">
    <citation type="submission" date="2023-12" db="EMBL/GenBank/DDBJ databases">
        <title>Baltic Sea Cyanobacteria.</title>
        <authorList>
            <person name="Delbaje E."/>
            <person name="Fewer D.P."/>
            <person name="Shishido T.K."/>
        </authorList>
    </citation>
    <scope>NUCLEOTIDE SEQUENCE [LARGE SCALE GENOMIC DNA]</scope>
    <source>
        <strain evidence="7 8">UHCC 0139</strain>
    </source>
</reference>
<evidence type="ECO:0000259" key="6">
    <source>
        <dbReference type="Pfam" id="PF01625"/>
    </source>
</evidence>
<keyword evidence="8" id="KW-1185">Reference proteome</keyword>
<comment type="catalytic activity">
    <reaction evidence="4 5">
        <text>[thioredoxin]-disulfide + L-methionine + H2O = L-methionine (S)-S-oxide + [thioredoxin]-dithiol</text>
        <dbReference type="Rhea" id="RHEA:19993"/>
        <dbReference type="Rhea" id="RHEA-COMP:10698"/>
        <dbReference type="Rhea" id="RHEA-COMP:10700"/>
        <dbReference type="ChEBI" id="CHEBI:15377"/>
        <dbReference type="ChEBI" id="CHEBI:29950"/>
        <dbReference type="ChEBI" id="CHEBI:50058"/>
        <dbReference type="ChEBI" id="CHEBI:57844"/>
        <dbReference type="ChEBI" id="CHEBI:58772"/>
        <dbReference type="EC" id="1.8.4.11"/>
    </reaction>
</comment>
<dbReference type="InterPro" id="IPR002569">
    <property type="entry name" value="Met_Sox_Rdtase_MsrA_dom"/>
</dbReference>
<feature type="domain" description="Peptide methionine sulphoxide reductase MsrA" evidence="6">
    <location>
        <begin position="76"/>
        <end position="228"/>
    </location>
</feature>
<proteinExistence type="inferred from homology"/>
<gene>
    <name evidence="5 7" type="primary">msrA</name>
    <name evidence="7" type="ORF">VB738_12790</name>
</gene>
<evidence type="ECO:0000256" key="1">
    <source>
        <dbReference type="ARBA" id="ARBA00005591"/>
    </source>
</evidence>
<dbReference type="PANTHER" id="PTHR43774">
    <property type="entry name" value="PEPTIDE METHIONINE SULFOXIDE REDUCTASE"/>
    <property type="match status" value="1"/>
</dbReference>
<sequence length="249" mass="26455">MAASTGIEVCALGSMPSPLQPLFRRAATGGLIAAGLLATGLLATSAVPRLQAASAKDLPDPAVAETPAGNPATTATAVLAGGCFWGMEAVFEHVKGVKEVVTGYAGGTADTADYERVSNGDTGHAEGIRITYDPARVSYGQLLKVFFAVAHNPTELNRQGPDVGSQYRSAIFPTNPEQRRVAAGYIDQLNRSGVFKQPIATTVETWRGFIPAEDYHQDFVARNPTHPYVVFHDKPKVARLAAEFPGLYR</sequence>
<dbReference type="Gene3D" id="3.30.1060.10">
    <property type="entry name" value="Peptide methionine sulphoxide reductase MsrA"/>
    <property type="match status" value="1"/>
</dbReference>
<evidence type="ECO:0000256" key="4">
    <source>
        <dbReference type="ARBA" id="ARBA00048782"/>
    </source>
</evidence>
<dbReference type="NCBIfam" id="TIGR00401">
    <property type="entry name" value="msrA"/>
    <property type="match status" value="1"/>
</dbReference>
<evidence type="ECO:0000313" key="7">
    <source>
        <dbReference type="EMBL" id="MEA5392136.1"/>
    </source>
</evidence>
<organism evidence="7 8">
    <name type="scientific">Cyanobium gracile UHCC 0139</name>
    <dbReference type="NCBI Taxonomy" id="3110308"/>
    <lineage>
        <taxon>Bacteria</taxon>
        <taxon>Bacillati</taxon>
        <taxon>Cyanobacteriota</taxon>
        <taxon>Cyanophyceae</taxon>
        <taxon>Synechococcales</taxon>
        <taxon>Prochlorococcaceae</taxon>
        <taxon>Cyanobium</taxon>
    </lineage>
</organism>
<dbReference type="Proteomes" id="UP001304461">
    <property type="component" value="Unassembled WGS sequence"/>
</dbReference>
<evidence type="ECO:0000256" key="5">
    <source>
        <dbReference type="HAMAP-Rule" id="MF_01401"/>
    </source>
</evidence>
<comment type="catalytic activity">
    <reaction evidence="3 5">
        <text>L-methionyl-[protein] + [thioredoxin]-disulfide + H2O = L-methionyl-(S)-S-oxide-[protein] + [thioredoxin]-dithiol</text>
        <dbReference type="Rhea" id="RHEA:14217"/>
        <dbReference type="Rhea" id="RHEA-COMP:10698"/>
        <dbReference type="Rhea" id="RHEA-COMP:10700"/>
        <dbReference type="Rhea" id="RHEA-COMP:12313"/>
        <dbReference type="Rhea" id="RHEA-COMP:12315"/>
        <dbReference type="ChEBI" id="CHEBI:15377"/>
        <dbReference type="ChEBI" id="CHEBI:16044"/>
        <dbReference type="ChEBI" id="CHEBI:29950"/>
        <dbReference type="ChEBI" id="CHEBI:44120"/>
        <dbReference type="ChEBI" id="CHEBI:50058"/>
        <dbReference type="EC" id="1.8.4.11"/>
    </reaction>
</comment>
<evidence type="ECO:0000256" key="2">
    <source>
        <dbReference type="ARBA" id="ARBA00023002"/>
    </source>
</evidence>
<dbReference type="GO" id="GO:0008113">
    <property type="term" value="F:peptide-methionine (S)-S-oxide reductase activity"/>
    <property type="evidence" value="ECO:0007669"/>
    <property type="project" value="UniProtKB-EC"/>
</dbReference>
<dbReference type="EMBL" id="JAYGHX010000008">
    <property type="protein sequence ID" value="MEA5392136.1"/>
    <property type="molecule type" value="Genomic_DNA"/>
</dbReference>
<dbReference type="EC" id="1.8.4.11" evidence="5"/>
<evidence type="ECO:0000256" key="3">
    <source>
        <dbReference type="ARBA" id="ARBA00047806"/>
    </source>
</evidence>
<protein>
    <recommendedName>
        <fullName evidence="5">Peptide methionine sulfoxide reductase MsrA</fullName>
        <shortName evidence="5">Protein-methionine-S-oxide reductase</shortName>
        <ecNumber evidence="5">1.8.4.11</ecNumber>
    </recommendedName>
    <alternativeName>
        <fullName evidence="5">Peptide-methionine (S)-S-oxide reductase</fullName>
        <shortName evidence="5">Peptide Met(O) reductase</shortName>
    </alternativeName>
</protein>
<keyword evidence="2 5" id="KW-0560">Oxidoreductase</keyword>
<dbReference type="SUPFAM" id="SSF55068">
    <property type="entry name" value="Peptide methionine sulfoxide reductase"/>
    <property type="match status" value="1"/>
</dbReference>
<dbReference type="InterPro" id="IPR036509">
    <property type="entry name" value="Met_Sox_Rdtase_MsrA_sf"/>
</dbReference>
<dbReference type="Pfam" id="PF01625">
    <property type="entry name" value="PMSR"/>
    <property type="match status" value="1"/>
</dbReference>
<name>A0ABU5RWN8_9CYAN</name>
<accession>A0ABU5RWN8</accession>